<name>A0A7W8JBE0_9BACT</name>
<proteinExistence type="predicted"/>
<sequence length="271" mass="29836">MSAFTSTAVDTGLEVVDLFEDASFGSRRLHERDVAMQMEGMHRLARAFLESPDTILQELVNAAVELCGADSSGISIERENKTDAEFYEWVATAGEYAGFLNATLPRSPSACGICLERGRPQLFRVTQRFFDLMGIEAPTVTDGILLPWEVEETRGTIWIMAHGRGEAFDGNDLRMMQMLANFAAMGVRQQRQQKLLMEQAIHAAAAGMANELAHRINNPLQSITNIVYLAGAGEPPLDAKTLAEELAEPIQRLSMLAGKLLSLPRMAIRPK</sequence>
<dbReference type="InterPro" id="IPR029016">
    <property type="entry name" value="GAF-like_dom_sf"/>
</dbReference>
<evidence type="ECO:0000313" key="2">
    <source>
        <dbReference type="EMBL" id="MBB5345836.1"/>
    </source>
</evidence>
<evidence type="ECO:0000259" key="1">
    <source>
        <dbReference type="SMART" id="SM00065"/>
    </source>
</evidence>
<feature type="domain" description="GAF" evidence="1">
    <location>
        <begin position="51"/>
        <end position="197"/>
    </location>
</feature>
<dbReference type="SUPFAM" id="SSF55781">
    <property type="entry name" value="GAF domain-like"/>
    <property type="match status" value="1"/>
</dbReference>
<comment type="caution">
    <text evidence="2">The sequence shown here is derived from an EMBL/GenBank/DDBJ whole genome shotgun (WGS) entry which is preliminary data.</text>
</comment>
<reference evidence="2 3" key="1">
    <citation type="submission" date="2020-08" db="EMBL/GenBank/DDBJ databases">
        <title>Genomic Encyclopedia of Type Strains, Phase IV (KMG-V): Genome sequencing to study the core and pangenomes of soil and plant-associated prokaryotes.</title>
        <authorList>
            <person name="Whitman W."/>
        </authorList>
    </citation>
    <scope>NUCLEOTIDE SEQUENCE [LARGE SCALE GENOMIC DNA]</scope>
    <source>
        <strain evidence="2 3">M8US30</strain>
    </source>
</reference>
<dbReference type="Pfam" id="PF13185">
    <property type="entry name" value="GAF_2"/>
    <property type="match status" value="1"/>
</dbReference>
<organism evidence="2 3">
    <name type="scientific">Tunturiibacter lichenicola</name>
    <dbReference type="NCBI Taxonomy" id="2051959"/>
    <lineage>
        <taxon>Bacteria</taxon>
        <taxon>Pseudomonadati</taxon>
        <taxon>Acidobacteriota</taxon>
        <taxon>Terriglobia</taxon>
        <taxon>Terriglobales</taxon>
        <taxon>Acidobacteriaceae</taxon>
        <taxon>Tunturiibacter</taxon>
    </lineage>
</organism>
<evidence type="ECO:0000313" key="3">
    <source>
        <dbReference type="Proteomes" id="UP000569092"/>
    </source>
</evidence>
<dbReference type="Gene3D" id="3.30.450.40">
    <property type="match status" value="1"/>
</dbReference>
<dbReference type="InterPro" id="IPR003018">
    <property type="entry name" value="GAF"/>
</dbReference>
<accession>A0A7W8JBE0</accession>
<dbReference type="Proteomes" id="UP000569092">
    <property type="component" value="Unassembled WGS sequence"/>
</dbReference>
<dbReference type="SMART" id="SM00065">
    <property type="entry name" value="GAF"/>
    <property type="match status" value="1"/>
</dbReference>
<dbReference type="AlphaFoldDB" id="A0A7W8JBE0"/>
<dbReference type="EMBL" id="JACHDZ010000007">
    <property type="protein sequence ID" value="MBB5345836.1"/>
    <property type="molecule type" value="Genomic_DNA"/>
</dbReference>
<protein>
    <recommendedName>
        <fullName evidence="1">GAF domain-containing protein</fullName>
    </recommendedName>
</protein>
<gene>
    <name evidence="2" type="ORF">HDF10_003837</name>
</gene>